<dbReference type="EMBL" id="PDEP01000007">
    <property type="protein sequence ID" value="PEN06709.1"/>
    <property type="molecule type" value="Genomic_DNA"/>
</dbReference>
<evidence type="ECO:0000313" key="3">
    <source>
        <dbReference type="EMBL" id="PEN06709.1"/>
    </source>
</evidence>
<reference evidence="3 4" key="1">
    <citation type="submission" date="2017-10" db="EMBL/GenBank/DDBJ databases">
        <title>Draft genome of Longimonas halophila.</title>
        <authorList>
            <person name="Goh K.M."/>
            <person name="Shamsir M.S."/>
            <person name="Lim S.W."/>
        </authorList>
    </citation>
    <scope>NUCLEOTIDE SEQUENCE [LARGE SCALE GENOMIC DNA]</scope>
    <source>
        <strain evidence="3 4">KCTC 42399</strain>
    </source>
</reference>
<dbReference type="RefSeq" id="WP_098062235.1">
    <property type="nucleotide sequence ID" value="NZ_PDEP01000007.1"/>
</dbReference>
<dbReference type="GO" id="GO:0003824">
    <property type="term" value="F:catalytic activity"/>
    <property type="evidence" value="ECO:0007669"/>
    <property type="project" value="InterPro"/>
</dbReference>
<sequence>MSTPPIVNVSVDAHVATLEMNRPDRRNALSPEMDAALRNAFADVTARDDVRAVLLKAAGSTFCAGADLQFLRPTPDPEEIQRHVLDRYAPLVRQIIEAPLPVVAALNGSTAGAGLALALACDLRLMADDGVLVAGFSSIGFVPDSGVAYFLVRHLGYARAFEMLALSEPVPATQCATWGLVNRVVEADELHTTAQSLAHRLAARPTKALGWTKTCLRHAQTHSLDRTIEHEALYQSLAVQTDDHAEGVQAFVEKRDASFSGM</sequence>
<evidence type="ECO:0000256" key="2">
    <source>
        <dbReference type="RuleBase" id="RU003707"/>
    </source>
</evidence>
<dbReference type="InterPro" id="IPR014748">
    <property type="entry name" value="Enoyl-CoA_hydra_C"/>
</dbReference>
<keyword evidence="4" id="KW-1185">Reference proteome</keyword>
<dbReference type="OrthoDB" id="9775794at2"/>
<dbReference type="Proteomes" id="UP000221024">
    <property type="component" value="Unassembled WGS sequence"/>
</dbReference>
<comment type="caution">
    <text evidence="3">The sequence shown here is derived from an EMBL/GenBank/DDBJ whole genome shotgun (WGS) entry which is preliminary data.</text>
</comment>
<gene>
    <name evidence="3" type="ORF">CRI93_08705</name>
</gene>
<dbReference type="InterPro" id="IPR018376">
    <property type="entry name" value="Enoyl-CoA_hyd/isom_CS"/>
</dbReference>
<dbReference type="InterPro" id="IPR029045">
    <property type="entry name" value="ClpP/crotonase-like_dom_sf"/>
</dbReference>
<proteinExistence type="inferred from homology"/>
<accession>A0A2H3NLI2</accession>
<dbReference type="InterPro" id="IPR001753">
    <property type="entry name" value="Enoyl-CoA_hydra/iso"/>
</dbReference>
<dbReference type="PANTHER" id="PTHR43459:SF1">
    <property type="entry name" value="EG:BACN32G11.4 PROTEIN"/>
    <property type="match status" value="1"/>
</dbReference>
<protein>
    <submittedName>
        <fullName evidence="3">Enoyl-CoA hydratase</fullName>
    </submittedName>
</protein>
<comment type="similarity">
    <text evidence="1 2">Belongs to the enoyl-CoA hydratase/isomerase family.</text>
</comment>
<evidence type="ECO:0000256" key="1">
    <source>
        <dbReference type="ARBA" id="ARBA00005254"/>
    </source>
</evidence>
<name>A0A2H3NLI2_9BACT</name>
<dbReference type="Gene3D" id="3.90.226.10">
    <property type="entry name" value="2-enoyl-CoA Hydratase, Chain A, domain 1"/>
    <property type="match status" value="1"/>
</dbReference>
<dbReference type="CDD" id="cd06558">
    <property type="entry name" value="crotonase-like"/>
    <property type="match status" value="1"/>
</dbReference>
<dbReference type="PANTHER" id="PTHR43459">
    <property type="entry name" value="ENOYL-COA HYDRATASE"/>
    <property type="match status" value="1"/>
</dbReference>
<evidence type="ECO:0000313" key="4">
    <source>
        <dbReference type="Proteomes" id="UP000221024"/>
    </source>
</evidence>
<organism evidence="3 4">
    <name type="scientific">Longimonas halophila</name>
    <dbReference type="NCBI Taxonomy" id="1469170"/>
    <lineage>
        <taxon>Bacteria</taxon>
        <taxon>Pseudomonadati</taxon>
        <taxon>Rhodothermota</taxon>
        <taxon>Rhodothermia</taxon>
        <taxon>Rhodothermales</taxon>
        <taxon>Salisaetaceae</taxon>
        <taxon>Longimonas</taxon>
    </lineage>
</organism>
<dbReference type="AlphaFoldDB" id="A0A2H3NLI2"/>
<dbReference type="PROSITE" id="PS00166">
    <property type="entry name" value="ENOYL_COA_HYDRATASE"/>
    <property type="match status" value="1"/>
</dbReference>
<dbReference type="SUPFAM" id="SSF52096">
    <property type="entry name" value="ClpP/crotonase"/>
    <property type="match status" value="1"/>
</dbReference>
<dbReference type="Gene3D" id="1.10.12.10">
    <property type="entry name" value="Lyase 2-enoyl-coa Hydratase, Chain A, domain 2"/>
    <property type="match status" value="1"/>
</dbReference>
<dbReference type="Pfam" id="PF00378">
    <property type="entry name" value="ECH_1"/>
    <property type="match status" value="1"/>
</dbReference>